<gene>
    <name evidence="3" type="ORF">CVM52_21155</name>
</gene>
<dbReference type="HAMAP" id="MF_00634">
    <property type="entry name" value="UPF0235"/>
    <property type="match status" value="1"/>
</dbReference>
<dbReference type="Pfam" id="PF02594">
    <property type="entry name" value="DUF167"/>
    <property type="match status" value="1"/>
</dbReference>
<dbReference type="InterPro" id="IPR036591">
    <property type="entry name" value="YggU-like_sf"/>
</dbReference>
<dbReference type="AlphaFoldDB" id="A0A2M8IVU9"/>
<dbReference type="SUPFAM" id="SSF69786">
    <property type="entry name" value="YggU-like"/>
    <property type="match status" value="1"/>
</dbReference>
<dbReference type="Proteomes" id="UP000231553">
    <property type="component" value="Unassembled WGS sequence"/>
</dbReference>
<comment type="caution">
    <text evidence="3">The sequence shown here is derived from an EMBL/GenBank/DDBJ whole genome shotgun (WGS) entry which is preliminary data.</text>
</comment>
<accession>A0A2M8IVU9</accession>
<reference evidence="3 4" key="1">
    <citation type="journal article" date="2018" name="Int. J. Syst. Evol. Microbiol.">
        <title>Pseudooceanicola lipolyticus sp. nov., a marine alphaproteobacterium, reclassification of Oceanicola flagellatus as Pseudooceanicola flagellatus comb. nov. and emended description of the genus Pseudooceanicola.</title>
        <authorList>
            <person name="Huang M.-M."/>
            <person name="Guo L.-L."/>
            <person name="Wu Y.-H."/>
            <person name="Lai Q.-L."/>
            <person name="Shao Z.-Z."/>
            <person name="Wang C.-S."/>
            <person name="Wu M."/>
            <person name="Xu X.-W."/>
        </authorList>
    </citation>
    <scope>NUCLEOTIDE SEQUENCE [LARGE SCALE GENOMIC DNA]</scope>
    <source>
        <strain evidence="3 4">157</strain>
    </source>
</reference>
<name>A0A2M8IVU9_9RHOB</name>
<protein>
    <recommendedName>
        <fullName evidence="2">UPF0235 protein CVM52_21155</fullName>
    </recommendedName>
</protein>
<dbReference type="InterPro" id="IPR003746">
    <property type="entry name" value="DUF167"/>
</dbReference>
<evidence type="ECO:0000256" key="1">
    <source>
        <dbReference type="ARBA" id="ARBA00010364"/>
    </source>
</evidence>
<evidence type="ECO:0000313" key="3">
    <source>
        <dbReference type="EMBL" id="PJE34654.1"/>
    </source>
</evidence>
<dbReference type="NCBIfam" id="TIGR00251">
    <property type="entry name" value="DUF167 family protein"/>
    <property type="match status" value="1"/>
</dbReference>
<dbReference type="OrthoDB" id="3176309at2"/>
<evidence type="ECO:0000256" key="2">
    <source>
        <dbReference type="HAMAP-Rule" id="MF_00634"/>
    </source>
</evidence>
<dbReference type="SMART" id="SM01152">
    <property type="entry name" value="DUF167"/>
    <property type="match status" value="1"/>
</dbReference>
<organism evidence="3 4">
    <name type="scientific">Pseudooceanicola lipolyticus</name>
    <dbReference type="NCBI Taxonomy" id="2029104"/>
    <lineage>
        <taxon>Bacteria</taxon>
        <taxon>Pseudomonadati</taxon>
        <taxon>Pseudomonadota</taxon>
        <taxon>Alphaproteobacteria</taxon>
        <taxon>Rhodobacterales</taxon>
        <taxon>Paracoccaceae</taxon>
        <taxon>Pseudooceanicola</taxon>
    </lineage>
</organism>
<comment type="similarity">
    <text evidence="1 2">Belongs to the UPF0235 family.</text>
</comment>
<proteinExistence type="inferred from homology"/>
<evidence type="ECO:0000313" key="4">
    <source>
        <dbReference type="Proteomes" id="UP000231553"/>
    </source>
</evidence>
<dbReference type="Gene3D" id="3.30.1200.10">
    <property type="entry name" value="YggU-like"/>
    <property type="match status" value="1"/>
</dbReference>
<dbReference type="EMBL" id="PGTB01000154">
    <property type="protein sequence ID" value="PJE34654.1"/>
    <property type="molecule type" value="Genomic_DNA"/>
</dbReference>
<dbReference type="RefSeq" id="WP_100164381.1">
    <property type="nucleotide sequence ID" value="NZ_PGTB01000154.1"/>
</dbReference>
<keyword evidence="4" id="KW-1185">Reference proteome</keyword>
<sequence>MARPKPNDLPDLGHLARPGAEIALRVTPGAARDMLKVTPEGLQARVTAPPEKGKANGAVRAMLARAMGVAPSDLTLVRGQAARDKLFRYASCGGRS</sequence>